<name>A0A1Y1QVM6_9GAMM</name>
<dbReference type="AlphaFoldDB" id="A0A1Y1QVM6"/>
<dbReference type="GO" id="GO:0042834">
    <property type="term" value="F:peptidoglycan binding"/>
    <property type="evidence" value="ECO:0007669"/>
    <property type="project" value="InterPro"/>
</dbReference>
<reference evidence="3 4" key="1">
    <citation type="submission" date="2017-01" db="EMBL/GenBank/DDBJ databases">
        <title>Novel large sulfur bacteria in the metagenomes of groundwater-fed chemosynthetic microbial mats in the Lake Huron basin.</title>
        <authorList>
            <person name="Sharrar A.M."/>
            <person name="Flood B.E."/>
            <person name="Bailey J.V."/>
            <person name="Jones D.S."/>
            <person name="Biddanda B."/>
            <person name="Ruberg S.A."/>
            <person name="Marcus D.N."/>
            <person name="Dick G.J."/>
        </authorList>
    </citation>
    <scope>NUCLEOTIDE SEQUENCE [LARGE SCALE GENOMIC DNA]</scope>
    <source>
        <strain evidence="3">A8</strain>
    </source>
</reference>
<gene>
    <name evidence="3" type="ORF">BWK73_08225</name>
</gene>
<dbReference type="SUPFAM" id="SSF110997">
    <property type="entry name" value="Sporulation related repeat"/>
    <property type="match status" value="1"/>
</dbReference>
<keyword evidence="1" id="KW-0812">Transmembrane</keyword>
<evidence type="ECO:0000313" key="4">
    <source>
        <dbReference type="Proteomes" id="UP000192491"/>
    </source>
</evidence>
<dbReference type="PROSITE" id="PS51724">
    <property type="entry name" value="SPOR"/>
    <property type="match status" value="1"/>
</dbReference>
<comment type="caution">
    <text evidence="3">The sequence shown here is derived from an EMBL/GenBank/DDBJ whole genome shotgun (WGS) entry which is preliminary data.</text>
</comment>
<feature type="domain" description="SPOR" evidence="2">
    <location>
        <begin position="101"/>
        <end position="182"/>
    </location>
</feature>
<organism evidence="3 4">
    <name type="scientific">Thiothrix lacustris</name>
    <dbReference type="NCBI Taxonomy" id="525917"/>
    <lineage>
        <taxon>Bacteria</taxon>
        <taxon>Pseudomonadati</taxon>
        <taxon>Pseudomonadota</taxon>
        <taxon>Gammaproteobacteria</taxon>
        <taxon>Thiotrichales</taxon>
        <taxon>Thiotrichaceae</taxon>
        <taxon>Thiothrix</taxon>
    </lineage>
</organism>
<feature type="transmembrane region" description="Helical" evidence="1">
    <location>
        <begin position="20"/>
        <end position="40"/>
    </location>
</feature>
<keyword evidence="1" id="KW-0472">Membrane</keyword>
<evidence type="ECO:0000259" key="2">
    <source>
        <dbReference type="PROSITE" id="PS51724"/>
    </source>
</evidence>
<sequence>MKHSGWIAEKSSLQRQRGFVFKLLHSLLIVAIVVGLIVLYKTGNLAFLRDIPYYLGRVFEMPERQQRASQETPRWNDDLYVQAHHTRPSDTVERPQEDADYAENTRYAIQVAAGYDSRQLYELRDALIRDGYDAYLVSLSGSQGMSFKLRVGSYTQRMDAEAMRDRLRRRYPQKLGGSFIIQGE</sequence>
<dbReference type="InterPro" id="IPR036680">
    <property type="entry name" value="SPOR-like_sf"/>
</dbReference>
<evidence type="ECO:0000313" key="3">
    <source>
        <dbReference type="EMBL" id="OQX14952.1"/>
    </source>
</evidence>
<dbReference type="EMBL" id="MTEJ01000021">
    <property type="protein sequence ID" value="OQX14952.1"/>
    <property type="molecule type" value="Genomic_DNA"/>
</dbReference>
<protein>
    <recommendedName>
        <fullName evidence="2">SPOR domain-containing protein</fullName>
    </recommendedName>
</protein>
<evidence type="ECO:0000256" key="1">
    <source>
        <dbReference type="SAM" id="Phobius"/>
    </source>
</evidence>
<dbReference type="InterPro" id="IPR007730">
    <property type="entry name" value="SPOR-like_dom"/>
</dbReference>
<keyword evidence="1" id="KW-1133">Transmembrane helix</keyword>
<accession>A0A1Y1QVM6</accession>
<dbReference type="Gene3D" id="3.30.70.1070">
    <property type="entry name" value="Sporulation related repeat"/>
    <property type="match status" value="1"/>
</dbReference>
<dbReference type="Proteomes" id="UP000192491">
    <property type="component" value="Unassembled WGS sequence"/>
</dbReference>
<dbReference type="Pfam" id="PF05036">
    <property type="entry name" value="SPOR"/>
    <property type="match status" value="1"/>
</dbReference>
<proteinExistence type="predicted"/>